<feature type="non-terminal residue" evidence="1">
    <location>
        <position position="1"/>
    </location>
</feature>
<dbReference type="AlphaFoldDB" id="V5I585"/>
<dbReference type="EMBL" id="GANP01000590">
    <property type="protein sequence ID" value="JAB83878.1"/>
    <property type="molecule type" value="mRNA"/>
</dbReference>
<proteinExistence type="evidence at transcript level"/>
<organism evidence="1">
    <name type="scientific">Ixodes ricinus</name>
    <name type="common">Common tick</name>
    <name type="synonym">Acarus ricinus</name>
    <dbReference type="NCBI Taxonomy" id="34613"/>
    <lineage>
        <taxon>Eukaryota</taxon>
        <taxon>Metazoa</taxon>
        <taxon>Ecdysozoa</taxon>
        <taxon>Arthropoda</taxon>
        <taxon>Chelicerata</taxon>
        <taxon>Arachnida</taxon>
        <taxon>Acari</taxon>
        <taxon>Parasitiformes</taxon>
        <taxon>Ixodida</taxon>
        <taxon>Ixodoidea</taxon>
        <taxon>Ixodidae</taxon>
        <taxon>Ixodinae</taxon>
        <taxon>Ixodes</taxon>
    </lineage>
</organism>
<evidence type="ECO:0000313" key="1">
    <source>
        <dbReference type="EMBL" id="JAB83878.1"/>
    </source>
</evidence>
<protein>
    <submittedName>
        <fullName evidence="1">Uncharacterized protein</fullName>
    </submittedName>
</protein>
<name>V5I585_IXORI</name>
<sequence>GGLLSGTEFHKDCMNMLVECGEKKCYLEGSDGLYNYGPTYCTLECLGQARPKVPDEVCAGKFNRLHFKAHGKAWKNWEHKLTDSSKQGVGKNGSTIFPEEVAFRGLACEK</sequence>
<reference evidence="1" key="1">
    <citation type="journal article" date="2015" name="Sci. Rep.">
        <title>Tissue- and time-dependent transcription in Ixodes ricinus salivary glands and midguts when blood feeding on the vertebrate host.</title>
        <authorList>
            <person name="Kotsyfakis M."/>
            <person name="Schwarz A."/>
            <person name="Erhart J."/>
            <person name="Ribeiro J.M."/>
        </authorList>
    </citation>
    <scope>NUCLEOTIDE SEQUENCE</scope>
    <source>
        <tissue evidence="1">Salivary gland and midgut</tissue>
    </source>
</reference>
<accession>V5I585</accession>